<evidence type="ECO:0000259" key="6">
    <source>
        <dbReference type="PROSITE" id="PS50199"/>
    </source>
</evidence>
<protein>
    <recommendedName>
        <fullName evidence="6">RanBP2-type domain-containing protein</fullName>
    </recommendedName>
</protein>
<evidence type="ECO:0000313" key="7">
    <source>
        <dbReference type="EMBL" id="KAG0729504.1"/>
    </source>
</evidence>
<feature type="compositionally biased region" description="Low complexity" evidence="5">
    <location>
        <begin position="15"/>
        <end position="26"/>
    </location>
</feature>
<evidence type="ECO:0000256" key="1">
    <source>
        <dbReference type="ARBA" id="ARBA00022723"/>
    </source>
</evidence>
<keyword evidence="3" id="KW-0862">Zinc</keyword>
<feature type="region of interest" description="Disordered" evidence="5">
    <location>
        <begin position="1"/>
        <end position="76"/>
    </location>
</feature>
<keyword evidence="1" id="KW-0479">Metal-binding</keyword>
<keyword evidence="8" id="KW-1185">Reference proteome</keyword>
<dbReference type="PROSITE" id="PS01358">
    <property type="entry name" value="ZF_RANBP2_1"/>
    <property type="match status" value="1"/>
</dbReference>
<evidence type="ECO:0000256" key="4">
    <source>
        <dbReference type="PROSITE-ProRule" id="PRU00322"/>
    </source>
</evidence>
<dbReference type="InterPro" id="IPR001876">
    <property type="entry name" value="Znf_RanBP2"/>
</dbReference>
<evidence type="ECO:0000313" key="8">
    <source>
        <dbReference type="Proteomes" id="UP000770661"/>
    </source>
</evidence>
<evidence type="ECO:0000256" key="5">
    <source>
        <dbReference type="SAM" id="MobiDB-lite"/>
    </source>
</evidence>
<evidence type="ECO:0000256" key="3">
    <source>
        <dbReference type="ARBA" id="ARBA00022833"/>
    </source>
</evidence>
<feature type="compositionally biased region" description="Low complexity" evidence="5">
    <location>
        <begin position="33"/>
        <end position="44"/>
    </location>
</feature>
<organism evidence="7 8">
    <name type="scientific">Chionoecetes opilio</name>
    <name type="common">Atlantic snow crab</name>
    <name type="synonym">Cancer opilio</name>
    <dbReference type="NCBI Taxonomy" id="41210"/>
    <lineage>
        <taxon>Eukaryota</taxon>
        <taxon>Metazoa</taxon>
        <taxon>Ecdysozoa</taxon>
        <taxon>Arthropoda</taxon>
        <taxon>Crustacea</taxon>
        <taxon>Multicrustacea</taxon>
        <taxon>Malacostraca</taxon>
        <taxon>Eumalacostraca</taxon>
        <taxon>Eucarida</taxon>
        <taxon>Decapoda</taxon>
        <taxon>Pleocyemata</taxon>
        <taxon>Brachyura</taxon>
        <taxon>Eubrachyura</taxon>
        <taxon>Majoidea</taxon>
        <taxon>Majidae</taxon>
        <taxon>Chionoecetes</taxon>
    </lineage>
</organism>
<dbReference type="PROSITE" id="PS50199">
    <property type="entry name" value="ZF_RANBP2_2"/>
    <property type="match status" value="1"/>
</dbReference>
<proteinExistence type="predicted"/>
<keyword evidence="2 4" id="KW-0863">Zinc-finger</keyword>
<dbReference type="GO" id="GO:0008270">
    <property type="term" value="F:zinc ion binding"/>
    <property type="evidence" value="ECO:0007669"/>
    <property type="project" value="UniProtKB-KW"/>
</dbReference>
<gene>
    <name evidence="7" type="ORF">GWK47_030186</name>
</gene>
<feature type="domain" description="RanBP2-type" evidence="6">
    <location>
        <begin position="79"/>
        <end position="108"/>
    </location>
</feature>
<evidence type="ECO:0000256" key="2">
    <source>
        <dbReference type="ARBA" id="ARBA00022771"/>
    </source>
</evidence>
<dbReference type="Gene3D" id="4.10.1060.10">
    <property type="entry name" value="Zinc finger, RanBP2-type"/>
    <property type="match status" value="1"/>
</dbReference>
<sequence length="152" mass="16207">MAREGSVPSQEHTPHASPTTTATATETTEHPTTRPTDNATATTPSRRPFRHSASCESTTQSDGAHRRQGIRKSDSLGVGVGKWSCRACRFLNLASTDQCVICARWRTGQPLQFSKMVSDVDLPPAVIPPRVKGSSVVPGGLCGHSSPCQGRL</sequence>
<comment type="caution">
    <text evidence="7">The sequence shown here is derived from an EMBL/GenBank/DDBJ whole genome shotgun (WGS) entry which is preliminary data.</text>
</comment>
<dbReference type="AlphaFoldDB" id="A0A8J4YRX5"/>
<name>A0A8J4YRX5_CHIOP</name>
<dbReference type="EMBL" id="JACEEZ010001091">
    <property type="protein sequence ID" value="KAG0729504.1"/>
    <property type="molecule type" value="Genomic_DNA"/>
</dbReference>
<dbReference type="SUPFAM" id="SSF90209">
    <property type="entry name" value="Ran binding protein zinc finger-like"/>
    <property type="match status" value="1"/>
</dbReference>
<reference evidence="7" key="1">
    <citation type="submission" date="2020-07" db="EMBL/GenBank/DDBJ databases">
        <title>The High-quality genome of the commercially important snow crab, Chionoecetes opilio.</title>
        <authorList>
            <person name="Jeong J.-H."/>
            <person name="Ryu S."/>
        </authorList>
    </citation>
    <scope>NUCLEOTIDE SEQUENCE</scope>
    <source>
        <strain evidence="7">MADBK_172401_WGS</strain>
        <tissue evidence="7">Digestive gland</tissue>
    </source>
</reference>
<accession>A0A8J4YRX5</accession>
<dbReference type="Proteomes" id="UP000770661">
    <property type="component" value="Unassembled WGS sequence"/>
</dbReference>
<dbReference type="InterPro" id="IPR036443">
    <property type="entry name" value="Znf_RanBP2_sf"/>
</dbReference>